<feature type="transmembrane region" description="Helical" evidence="9">
    <location>
        <begin position="87"/>
        <end position="114"/>
    </location>
</feature>
<sequence>MENIEKMKIAKSQKTKIRKSKKSIATVPFLLPAMISIFVLSFLPVIYTIYIAFTDYTQYSKGVINFVGFSNFVEVFKGPFSQVFFPVFLWTCVYAVITTIGGFLLGLFMAILVNNENIKERGIYKAILVIPWALPGVVAVLSFQGLFNGSYGAINNLLISIKFISTPIPWLTNPLYSQIVVSAVTVWLGFPYMMNVSLGALQAIPKSYYEAADVDGANKFTQFWKITLPSIAQTAYPLVISSFAFNFNNFGTAFLITNGAPARAGSQFAGYTDILASVNYRLSMTFGRYEIASTISIIIFILLGTISFIQMKASGQFEEVN</sequence>
<keyword evidence="5 10" id="KW-0762">Sugar transport</keyword>
<dbReference type="PANTHER" id="PTHR47314:SF1">
    <property type="entry name" value="MALTOSE_MALTODEXTRIN TRANSPORT SYSTEM PERMEASE PROTEIN MALF"/>
    <property type="match status" value="1"/>
</dbReference>
<comment type="subcellular location">
    <subcellularLocation>
        <location evidence="1 9">Cell membrane</location>
        <topology evidence="1 9">Multi-pass membrane protein</topology>
    </subcellularLocation>
</comment>
<feature type="domain" description="ABC transmembrane type-1" evidence="11">
    <location>
        <begin position="88"/>
        <end position="310"/>
    </location>
</feature>
<evidence type="ECO:0000256" key="9">
    <source>
        <dbReference type="RuleBase" id="RU363032"/>
    </source>
</evidence>
<evidence type="ECO:0000313" key="12">
    <source>
        <dbReference type="EMBL" id="OOM76021.1"/>
    </source>
</evidence>
<dbReference type="EMBL" id="LZZM01000178">
    <property type="protein sequence ID" value="OOM76021.1"/>
    <property type="molecule type" value="Genomic_DNA"/>
</dbReference>
<dbReference type="InterPro" id="IPR035906">
    <property type="entry name" value="MetI-like_sf"/>
</dbReference>
<dbReference type="SUPFAM" id="SSF160964">
    <property type="entry name" value="MalF N-terminal region-like"/>
    <property type="match status" value="1"/>
</dbReference>
<comment type="function">
    <text evidence="10">Part of the ABC transporter complex MalEFGK involved in maltose/maltodextrin import. Probably responsible for the translocation of the substrate across the membrane.</text>
</comment>
<dbReference type="InterPro" id="IPR035277">
    <property type="entry name" value="MalF_N"/>
</dbReference>
<evidence type="ECO:0000256" key="4">
    <source>
        <dbReference type="ARBA" id="ARBA00022475"/>
    </source>
</evidence>
<feature type="transmembrane region" description="Helical" evidence="9">
    <location>
        <begin position="291"/>
        <end position="311"/>
    </location>
</feature>
<evidence type="ECO:0000259" key="11">
    <source>
        <dbReference type="PROSITE" id="PS50928"/>
    </source>
</evidence>
<dbReference type="GO" id="GO:0015423">
    <property type="term" value="F:ABC-type maltose transporter activity"/>
    <property type="evidence" value="ECO:0007669"/>
    <property type="project" value="TreeGrafter"/>
</dbReference>
<organism evidence="12 13">
    <name type="scientific">Clostridium puniceum</name>
    <dbReference type="NCBI Taxonomy" id="29367"/>
    <lineage>
        <taxon>Bacteria</taxon>
        <taxon>Bacillati</taxon>
        <taxon>Bacillota</taxon>
        <taxon>Clostridia</taxon>
        <taxon>Eubacteriales</taxon>
        <taxon>Clostridiaceae</taxon>
        <taxon>Clostridium</taxon>
    </lineage>
</organism>
<protein>
    <recommendedName>
        <fullName evidence="10">Maltose/maltodextrin transport system permease protein</fullName>
    </recommendedName>
</protein>
<evidence type="ECO:0000256" key="6">
    <source>
        <dbReference type="ARBA" id="ARBA00022692"/>
    </source>
</evidence>
<feature type="transmembrane region" description="Helical" evidence="9">
    <location>
        <begin position="126"/>
        <end position="147"/>
    </location>
</feature>
<dbReference type="SUPFAM" id="SSF161098">
    <property type="entry name" value="MetI-like"/>
    <property type="match status" value="1"/>
</dbReference>
<comment type="caution">
    <text evidence="10">Lacks conserved residue(s) required for the propagation of feature annotation.</text>
</comment>
<evidence type="ECO:0000256" key="3">
    <source>
        <dbReference type="ARBA" id="ARBA00022448"/>
    </source>
</evidence>
<keyword evidence="6 9" id="KW-0812">Transmembrane</keyword>
<evidence type="ECO:0000313" key="13">
    <source>
        <dbReference type="Proteomes" id="UP000190890"/>
    </source>
</evidence>
<reference evidence="12 13" key="1">
    <citation type="submission" date="2016-05" db="EMBL/GenBank/DDBJ databases">
        <title>Microbial solvent formation.</title>
        <authorList>
            <person name="Poehlein A."/>
            <person name="Montoya Solano J.D."/>
            <person name="Flitsch S."/>
            <person name="Krabben P."/>
            <person name="Duerre P."/>
            <person name="Daniel R."/>
        </authorList>
    </citation>
    <scope>NUCLEOTIDE SEQUENCE [LARGE SCALE GENOMIC DNA]</scope>
    <source>
        <strain evidence="12 13">DSM 2619</strain>
    </source>
</reference>
<dbReference type="GO" id="GO:1990060">
    <property type="term" value="C:maltose transport complex"/>
    <property type="evidence" value="ECO:0007669"/>
    <property type="project" value="TreeGrafter"/>
</dbReference>
<keyword evidence="13" id="KW-1185">Reference proteome</keyword>
<keyword evidence="4 10" id="KW-1003">Cell membrane</keyword>
<dbReference type="STRING" id="29367.CLPUN_28690"/>
<gene>
    <name evidence="12" type="primary">malF_2</name>
    <name evidence="12" type="ORF">CLPUN_28690</name>
</gene>
<evidence type="ECO:0000256" key="1">
    <source>
        <dbReference type="ARBA" id="ARBA00004651"/>
    </source>
</evidence>
<keyword evidence="8 9" id="KW-0472">Membrane</keyword>
<accession>A0A1S8TEF1</accession>
<evidence type="ECO:0000256" key="2">
    <source>
        <dbReference type="ARBA" id="ARBA00009047"/>
    </source>
</evidence>
<dbReference type="PROSITE" id="PS50928">
    <property type="entry name" value="ABC_TM1"/>
    <property type="match status" value="1"/>
</dbReference>
<keyword evidence="7 9" id="KW-1133">Transmembrane helix</keyword>
<dbReference type="Proteomes" id="UP000190890">
    <property type="component" value="Unassembled WGS sequence"/>
</dbReference>
<comment type="similarity">
    <text evidence="2 10">Belongs to the binding-protein-dependent transport system permease family. MalFG subfamily.</text>
</comment>
<comment type="caution">
    <text evidence="12">The sequence shown here is derived from an EMBL/GenBank/DDBJ whole genome shotgun (WGS) entry which is preliminary data.</text>
</comment>
<dbReference type="Pfam" id="PF00528">
    <property type="entry name" value="BPD_transp_1"/>
    <property type="match status" value="1"/>
</dbReference>
<feature type="transmembrane region" description="Helical" evidence="9">
    <location>
        <begin position="24"/>
        <end position="53"/>
    </location>
</feature>
<keyword evidence="3 9" id="KW-0813">Transport</keyword>
<dbReference type="GO" id="GO:0042956">
    <property type="term" value="P:maltodextrin transmembrane transport"/>
    <property type="evidence" value="ECO:0007669"/>
    <property type="project" value="TreeGrafter"/>
</dbReference>
<dbReference type="Gene3D" id="1.10.3720.10">
    <property type="entry name" value="MetI-like"/>
    <property type="match status" value="1"/>
</dbReference>
<proteinExistence type="inferred from homology"/>
<evidence type="ECO:0000256" key="8">
    <source>
        <dbReference type="ARBA" id="ARBA00023136"/>
    </source>
</evidence>
<evidence type="ECO:0000256" key="5">
    <source>
        <dbReference type="ARBA" id="ARBA00022597"/>
    </source>
</evidence>
<feature type="transmembrane region" description="Helical" evidence="9">
    <location>
        <begin position="175"/>
        <end position="194"/>
    </location>
</feature>
<dbReference type="AlphaFoldDB" id="A0A1S8TEF1"/>
<dbReference type="CDD" id="cd06261">
    <property type="entry name" value="TM_PBP2"/>
    <property type="match status" value="1"/>
</dbReference>
<dbReference type="InterPro" id="IPR000515">
    <property type="entry name" value="MetI-like"/>
</dbReference>
<name>A0A1S8TEF1_9CLOT</name>
<evidence type="ECO:0000256" key="7">
    <source>
        <dbReference type="ARBA" id="ARBA00022989"/>
    </source>
</evidence>
<dbReference type="PANTHER" id="PTHR47314">
    <property type="entry name" value="MALTOSE/MALTODEXTRIN TRANSPORT SYSTEM PERMEASE PROTEIN MALF"/>
    <property type="match status" value="1"/>
</dbReference>
<evidence type="ECO:0000256" key="10">
    <source>
        <dbReference type="RuleBase" id="RU367050"/>
    </source>
</evidence>
<dbReference type="Gene3D" id="1.20.58.370">
    <property type="entry name" value="MalF N-terminal region-like"/>
    <property type="match status" value="1"/>
</dbReference>